<dbReference type="AlphaFoldDB" id="A0AAD7BLY0"/>
<evidence type="ECO:0000313" key="2">
    <source>
        <dbReference type="Proteomes" id="UP001221142"/>
    </source>
</evidence>
<protein>
    <submittedName>
        <fullName evidence="1">Uncharacterized protein</fullName>
    </submittedName>
</protein>
<proteinExistence type="predicted"/>
<name>A0AAD7BLY0_9AGAR</name>
<dbReference type="EMBL" id="JARKIF010000013">
    <property type="protein sequence ID" value="KAJ7624704.1"/>
    <property type="molecule type" value="Genomic_DNA"/>
</dbReference>
<reference evidence="1" key="1">
    <citation type="submission" date="2023-03" db="EMBL/GenBank/DDBJ databases">
        <title>Massive genome expansion in bonnet fungi (Mycena s.s.) driven by repeated elements and novel gene families across ecological guilds.</title>
        <authorList>
            <consortium name="Lawrence Berkeley National Laboratory"/>
            <person name="Harder C.B."/>
            <person name="Miyauchi S."/>
            <person name="Viragh M."/>
            <person name="Kuo A."/>
            <person name="Thoen E."/>
            <person name="Andreopoulos B."/>
            <person name="Lu D."/>
            <person name="Skrede I."/>
            <person name="Drula E."/>
            <person name="Henrissat B."/>
            <person name="Morin E."/>
            <person name="Kohler A."/>
            <person name="Barry K."/>
            <person name="LaButti K."/>
            <person name="Morin E."/>
            <person name="Salamov A."/>
            <person name="Lipzen A."/>
            <person name="Mereny Z."/>
            <person name="Hegedus B."/>
            <person name="Baldrian P."/>
            <person name="Stursova M."/>
            <person name="Weitz H."/>
            <person name="Taylor A."/>
            <person name="Grigoriev I.V."/>
            <person name="Nagy L.G."/>
            <person name="Martin F."/>
            <person name="Kauserud H."/>
        </authorList>
    </citation>
    <scope>NUCLEOTIDE SEQUENCE</scope>
    <source>
        <strain evidence="1">9284</strain>
    </source>
</reference>
<accession>A0AAD7BLY0</accession>
<gene>
    <name evidence="1" type="ORF">FB45DRAFT_751844</name>
</gene>
<feature type="non-terminal residue" evidence="1">
    <location>
        <position position="1"/>
    </location>
</feature>
<organism evidence="1 2">
    <name type="scientific">Roridomyces roridus</name>
    <dbReference type="NCBI Taxonomy" id="1738132"/>
    <lineage>
        <taxon>Eukaryota</taxon>
        <taxon>Fungi</taxon>
        <taxon>Dikarya</taxon>
        <taxon>Basidiomycota</taxon>
        <taxon>Agaricomycotina</taxon>
        <taxon>Agaricomycetes</taxon>
        <taxon>Agaricomycetidae</taxon>
        <taxon>Agaricales</taxon>
        <taxon>Marasmiineae</taxon>
        <taxon>Mycenaceae</taxon>
        <taxon>Roridomyces</taxon>
    </lineage>
</organism>
<comment type="caution">
    <text evidence="1">The sequence shown here is derived from an EMBL/GenBank/DDBJ whole genome shotgun (WGS) entry which is preliminary data.</text>
</comment>
<dbReference type="Proteomes" id="UP001221142">
    <property type="component" value="Unassembled WGS sequence"/>
</dbReference>
<evidence type="ECO:0000313" key="1">
    <source>
        <dbReference type="EMBL" id="KAJ7624704.1"/>
    </source>
</evidence>
<sequence>CVHVTFQSRNDWTSCEDILRCKDNWYHSGPRRDCVLFNCDQPGLAVARLRVLSLPSKRVVDLAVVQEMKRSN</sequence>
<keyword evidence="2" id="KW-1185">Reference proteome</keyword>